<sequence length="257" mass="28167">MKYVNADTFDITWYWENAALTLSESEADQTINIGSRAFIASFFLKGNGPSNGFIMDLSNYAPYVAANYTNRTWRELVGQTGKIGGGKASFVSSVSKKMMGDGLCLGFGLFPQYHGEADNHTANSLSSTLPSGVRALNRCLPVPAAAEWCLFRDNFREFDFDVIRTNQAEGRYQTQDLRIDCTDEIMFILKLNNGKDSIPLNNGMNALLTLTSSQKPLTTPVRGLKGLNLVPLNVTLQGKPANDGPFSGKGVLLIEYP</sequence>
<geneLocation type="plasmid" evidence="1">
    <name>plasmindB</name>
</geneLocation>
<gene>
    <name evidence="1" type="ORF">AAF463_24495</name>
</gene>
<dbReference type="GO" id="GO:0009289">
    <property type="term" value="C:pilus"/>
    <property type="evidence" value="ECO:0007669"/>
    <property type="project" value="InterPro"/>
</dbReference>
<dbReference type="AlphaFoldDB" id="A0AAU7U3Q1"/>
<dbReference type="GO" id="GO:0007155">
    <property type="term" value="P:cell adhesion"/>
    <property type="evidence" value="ECO:0007669"/>
    <property type="project" value="InterPro"/>
</dbReference>
<dbReference type="InterPro" id="IPR036937">
    <property type="entry name" value="Adhesion_dom_fimbrial_sf"/>
</dbReference>
<proteinExistence type="predicted"/>
<dbReference type="RefSeq" id="WP_350262516.1">
    <property type="nucleotide sequence ID" value="NZ_CP158294.1"/>
</dbReference>
<protein>
    <submittedName>
        <fullName evidence="1">Uncharacterized protein</fullName>
    </submittedName>
</protein>
<organism evidence="1">
    <name type="scientific">Pantoea sp. BJ2</name>
    <dbReference type="NCBI Taxonomy" id="3141322"/>
    <lineage>
        <taxon>Bacteria</taxon>
        <taxon>Pseudomonadati</taxon>
        <taxon>Pseudomonadota</taxon>
        <taxon>Gammaproteobacteria</taxon>
        <taxon>Enterobacterales</taxon>
        <taxon>Erwiniaceae</taxon>
        <taxon>Pantoea</taxon>
    </lineage>
</organism>
<dbReference type="Gene3D" id="2.60.40.1090">
    <property type="entry name" value="Fimbrial-type adhesion domain"/>
    <property type="match status" value="1"/>
</dbReference>
<evidence type="ECO:0000313" key="1">
    <source>
        <dbReference type="EMBL" id="XBV47487.1"/>
    </source>
</evidence>
<name>A0AAU7U3Q1_9GAMM</name>
<keyword evidence="1" id="KW-0614">Plasmid</keyword>
<accession>A0AAU7U3Q1</accession>
<dbReference type="EMBL" id="CP158294">
    <property type="protein sequence ID" value="XBV47487.1"/>
    <property type="molecule type" value="Genomic_DNA"/>
</dbReference>
<reference evidence="1" key="1">
    <citation type="submission" date="2024-06" db="EMBL/GenBank/DDBJ databases">
        <title>Multiomics insights into the TNT degradation mechanism by Pantoea sp. BJ2 isolated from an ammunition destruction site.</title>
        <authorList>
            <person name="Luo J."/>
        </authorList>
    </citation>
    <scope>NUCLEOTIDE SEQUENCE</scope>
    <source>
        <strain evidence="1">BJ2</strain>
        <plasmid evidence="1">plasmindB</plasmid>
    </source>
</reference>